<accession>A0AA39XMP0</accession>
<dbReference type="AlphaFoldDB" id="A0AA39XMP0"/>
<comment type="caution">
    <text evidence="2">The sequence shown here is derived from an EMBL/GenBank/DDBJ whole genome shotgun (WGS) entry which is preliminary data.</text>
</comment>
<name>A0AA39XMP0_9PEZI</name>
<keyword evidence="3" id="KW-1185">Reference proteome</keyword>
<dbReference type="Proteomes" id="UP001174934">
    <property type="component" value="Unassembled WGS sequence"/>
</dbReference>
<sequence length="452" mass="50769">MDVLSEGKSPGRTLSHAIACSALKETLEKHRTSLNLKVDRIRAQEDKEAKSVIKLNFHKLKLEADQRVKETRLQYLDQEVAEKLDEIEGKTSFHHEKKLLSRAPTFNFSLSAKFPIRSHTRNQSDGVQWLKFQYVVGSYELNATAKGAMFKAASAGIILYGWRKEVHHIEITELRGSVTKLKTDIKEVRDEMGKINDKTCNLNIERRALLQELVVCSTDLGVIGAGKSRTSERPTSNEYLRIGSISGFASSIGLRTKVDERVLPYGLLRTMDEYKNEISSAKIAMDKYWGQYQWVIAQTTGAELRKIDGRIRNAISRLSNLNKGGGPMDQNSQANNVDDPEVVSLRSESRQDILALSNEVAPEARELGSKLDKITTMASQDGYGLIEWKSKRAMLERQSAAVEISCRSVFAKRQDVGIAATLETSWRGAEDISPFFYIYKGEKLLLDASAYN</sequence>
<gene>
    <name evidence="2" type="ORF">B0T17DRAFT_67428</name>
</gene>
<reference evidence="2" key="1">
    <citation type="submission" date="2023-06" db="EMBL/GenBank/DDBJ databases">
        <title>Genome-scale phylogeny and comparative genomics of the fungal order Sordariales.</title>
        <authorList>
            <consortium name="Lawrence Berkeley National Laboratory"/>
            <person name="Hensen N."/>
            <person name="Bonometti L."/>
            <person name="Westerberg I."/>
            <person name="Brannstrom I.O."/>
            <person name="Guillou S."/>
            <person name="Cros-Aarteil S."/>
            <person name="Calhoun S."/>
            <person name="Haridas S."/>
            <person name="Kuo A."/>
            <person name="Mondo S."/>
            <person name="Pangilinan J."/>
            <person name="Riley R."/>
            <person name="LaButti K."/>
            <person name="Andreopoulos B."/>
            <person name="Lipzen A."/>
            <person name="Chen C."/>
            <person name="Yanf M."/>
            <person name="Daum C."/>
            <person name="Ng V."/>
            <person name="Clum A."/>
            <person name="Steindorff A."/>
            <person name="Ohm R."/>
            <person name="Martin F."/>
            <person name="Silar P."/>
            <person name="Natvig D."/>
            <person name="Lalanne C."/>
            <person name="Gautier V."/>
            <person name="Ament-velasquez S.L."/>
            <person name="Kruys A."/>
            <person name="Hutchinson M.I."/>
            <person name="Powell A.J."/>
            <person name="Barry K."/>
            <person name="Miller A.N."/>
            <person name="Grigoriev I.V."/>
            <person name="Debuchy R."/>
            <person name="Gladieux P."/>
            <person name="Thoren M.H."/>
            <person name="Johannesson H."/>
        </authorList>
    </citation>
    <scope>NUCLEOTIDE SEQUENCE</scope>
    <source>
        <strain evidence="2">SMH3391-2</strain>
    </source>
</reference>
<evidence type="ECO:0000313" key="2">
    <source>
        <dbReference type="EMBL" id="KAK0636072.1"/>
    </source>
</evidence>
<proteinExistence type="predicted"/>
<evidence type="ECO:0000313" key="3">
    <source>
        <dbReference type="Proteomes" id="UP001174934"/>
    </source>
</evidence>
<organism evidence="2 3">
    <name type="scientific">Bombardia bombarda</name>
    <dbReference type="NCBI Taxonomy" id="252184"/>
    <lineage>
        <taxon>Eukaryota</taxon>
        <taxon>Fungi</taxon>
        <taxon>Dikarya</taxon>
        <taxon>Ascomycota</taxon>
        <taxon>Pezizomycotina</taxon>
        <taxon>Sordariomycetes</taxon>
        <taxon>Sordariomycetidae</taxon>
        <taxon>Sordariales</taxon>
        <taxon>Lasiosphaeriaceae</taxon>
        <taxon>Bombardia</taxon>
    </lineage>
</organism>
<evidence type="ECO:0000256" key="1">
    <source>
        <dbReference type="SAM" id="Coils"/>
    </source>
</evidence>
<dbReference type="EMBL" id="JAULSR010000001">
    <property type="protein sequence ID" value="KAK0636072.1"/>
    <property type="molecule type" value="Genomic_DNA"/>
</dbReference>
<protein>
    <submittedName>
        <fullName evidence="2">Uncharacterized protein</fullName>
    </submittedName>
</protein>
<keyword evidence="1" id="KW-0175">Coiled coil</keyword>
<feature type="coiled-coil region" evidence="1">
    <location>
        <begin position="171"/>
        <end position="198"/>
    </location>
</feature>